<keyword evidence="5" id="KW-0732">Signal</keyword>
<dbReference type="SUPFAM" id="SSF46626">
    <property type="entry name" value="Cytochrome c"/>
    <property type="match status" value="4"/>
</dbReference>
<proteinExistence type="predicted"/>
<organism evidence="7 8">
    <name type="scientific">Bremerella alba</name>
    <dbReference type="NCBI Taxonomy" id="980252"/>
    <lineage>
        <taxon>Bacteria</taxon>
        <taxon>Pseudomonadati</taxon>
        <taxon>Planctomycetota</taxon>
        <taxon>Planctomycetia</taxon>
        <taxon>Pirellulales</taxon>
        <taxon>Pirellulaceae</taxon>
        <taxon>Bremerella</taxon>
    </lineage>
</organism>
<gene>
    <name evidence="7" type="ORF">HOV93_13010</name>
</gene>
<evidence type="ECO:0000313" key="8">
    <source>
        <dbReference type="Proteomes" id="UP000551616"/>
    </source>
</evidence>
<dbReference type="AlphaFoldDB" id="A0A7V8V389"/>
<dbReference type="InterPro" id="IPR036280">
    <property type="entry name" value="Multihaem_cyt_sf"/>
</dbReference>
<keyword evidence="8" id="KW-1185">Reference proteome</keyword>
<feature type="domain" description="Cytochrome c" evidence="6">
    <location>
        <begin position="150"/>
        <end position="262"/>
    </location>
</feature>
<dbReference type="Gene3D" id="1.10.760.10">
    <property type="entry name" value="Cytochrome c-like domain"/>
    <property type="match status" value="5"/>
</dbReference>
<evidence type="ECO:0000259" key="6">
    <source>
        <dbReference type="PROSITE" id="PS51007"/>
    </source>
</evidence>
<reference evidence="7 8" key="1">
    <citation type="submission" date="2020-05" db="EMBL/GenBank/DDBJ databases">
        <title>Bremerella alba sp. nov., a novel planctomycete isolated from the surface of the macroalga Fucus spiralis.</title>
        <authorList>
            <person name="Godinho O."/>
            <person name="Botelho R."/>
            <person name="Albuquerque L."/>
            <person name="Wiegand S."/>
            <person name="Da Costa M.S."/>
            <person name="Lobo-Da-Cunha A."/>
            <person name="Jogler C."/>
            <person name="Lage O.M."/>
        </authorList>
    </citation>
    <scope>NUCLEOTIDE SEQUENCE [LARGE SCALE GENOMIC DNA]</scope>
    <source>
        <strain evidence="7 8">FF15</strain>
    </source>
</reference>
<keyword evidence="1 4" id="KW-0349">Heme</keyword>
<dbReference type="Proteomes" id="UP000551616">
    <property type="component" value="Unassembled WGS sequence"/>
</dbReference>
<keyword evidence="2 4" id="KW-0479">Metal-binding</keyword>
<feature type="domain" description="Cytochrome c" evidence="6">
    <location>
        <begin position="39"/>
        <end position="128"/>
    </location>
</feature>
<dbReference type="GO" id="GO:0020037">
    <property type="term" value="F:heme binding"/>
    <property type="evidence" value="ECO:0007669"/>
    <property type="project" value="InterPro"/>
</dbReference>
<feature type="signal peptide" evidence="5">
    <location>
        <begin position="1"/>
        <end position="17"/>
    </location>
</feature>
<keyword evidence="3 4" id="KW-0408">Iron</keyword>
<name>A0A7V8V389_9BACT</name>
<accession>A0A7V8V389</accession>
<protein>
    <recommendedName>
        <fullName evidence="6">Cytochrome c domain-containing protein</fullName>
    </recommendedName>
</protein>
<dbReference type="GO" id="GO:0009055">
    <property type="term" value="F:electron transfer activity"/>
    <property type="evidence" value="ECO:0007669"/>
    <property type="project" value="InterPro"/>
</dbReference>
<dbReference type="PROSITE" id="PS51007">
    <property type="entry name" value="CYTC"/>
    <property type="match status" value="3"/>
</dbReference>
<dbReference type="InterPro" id="IPR009056">
    <property type="entry name" value="Cyt_c-like_dom"/>
</dbReference>
<dbReference type="SUPFAM" id="SSF48695">
    <property type="entry name" value="Multiheme cytochromes"/>
    <property type="match status" value="1"/>
</dbReference>
<evidence type="ECO:0000256" key="1">
    <source>
        <dbReference type="ARBA" id="ARBA00022617"/>
    </source>
</evidence>
<dbReference type="EMBL" id="JABRWO010000003">
    <property type="protein sequence ID" value="MBA2114145.1"/>
    <property type="molecule type" value="Genomic_DNA"/>
</dbReference>
<comment type="caution">
    <text evidence="7">The sequence shown here is derived from an EMBL/GenBank/DDBJ whole genome shotgun (WGS) entry which is preliminary data.</text>
</comment>
<evidence type="ECO:0000256" key="5">
    <source>
        <dbReference type="SAM" id="SignalP"/>
    </source>
</evidence>
<evidence type="ECO:0000313" key="7">
    <source>
        <dbReference type="EMBL" id="MBA2114145.1"/>
    </source>
</evidence>
<dbReference type="GO" id="GO:0046872">
    <property type="term" value="F:metal ion binding"/>
    <property type="evidence" value="ECO:0007669"/>
    <property type="project" value="UniProtKB-KW"/>
</dbReference>
<feature type="domain" description="Cytochrome c" evidence="6">
    <location>
        <begin position="472"/>
        <end position="566"/>
    </location>
</feature>
<dbReference type="PANTHER" id="PTHR33546">
    <property type="entry name" value="LARGE, MULTIFUNCTIONAL SECRETED PROTEIN-RELATED"/>
    <property type="match status" value="1"/>
</dbReference>
<dbReference type="PANTHER" id="PTHR33546:SF1">
    <property type="entry name" value="LARGE, MULTIFUNCTIONAL SECRETED PROTEIN"/>
    <property type="match status" value="1"/>
</dbReference>
<evidence type="ECO:0000256" key="2">
    <source>
        <dbReference type="ARBA" id="ARBA00022723"/>
    </source>
</evidence>
<evidence type="ECO:0000256" key="4">
    <source>
        <dbReference type="PROSITE-ProRule" id="PRU00433"/>
    </source>
</evidence>
<dbReference type="InterPro" id="IPR036909">
    <property type="entry name" value="Cyt_c-like_dom_sf"/>
</dbReference>
<evidence type="ECO:0000256" key="3">
    <source>
        <dbReference type="ARBA" id="ARBA00023004"/>
    </source>
</evidence>
<sequence>MVRVVSLLLLASFGSIAWGQDREAPFVAGFERFARHGVVESNMGGQLLLSELSCTACHTTDSLALIPKRGPHLTGTGNRIQADWIRAFLNSPHQVKPGTTMPDVLAPLPEDEREEAVEALVAFLSTQHRPFPEARASGANPLPHEFWNNGNAARGEKLFHLVGCVACHAPDPNYQGGHSQPSAMSALLSTLDPEDIEEMGLTESARPVPSVPLPDLSAKYTTKALTFFLTSPETVRPGVRMPNLKLDLVEAADLAAYLTQDAAPKSDQDALPENSPLVENGKRLFTSLSCVNCHNVEGLTPTTQAKSLADLNVNDEIGCLGDPALGLPHYGLDEVQVDSITSALTQLGSQEREPSKDVSLKLSLLQQNCYACHQRDELGGIGPDREKFFETVSHVDLGDEGRLPPPLTHVGRKLKSSWFTKVLAGSGDIRPHMLVRMPKFPKHLAERLPDAFAEADQSAPVPEADVFPKLTKLEDPGRRLLNNGCVQCHPVRGESVPGAVGVDLASVTQRVRPEWFLEFLRNPAELKDRTRMPSFFPGGKSAIPEILDGDMDHQIAAMWSYLKDVKSQKLPEKIEEARAQEFELIPKERPILIRTFMESAGPHAIAVGFPQRVHYAFDAEQMQLTQAWRGRFLDAYGTWFVRSAPPASPLESEVVSLPADSAFAQLPRANDRWPAGTENTTHYRFLGYGLDPQGVPTLRYRYRGFEIEDRIEPTDEGGLKRSLSITSPDEESSEGKLWFRAHRGTNLKLQDNSCTEPDGVTVTLEVPNDDAVLWQDPDNPQTMEWRVPVRTDRKLEVTYQW</sequence>
<feature type="chain" id="PRO_5030612285" description="Cytochrome c domain-containing protein" evidence="5">
    <location>
        <begin position="18"/>
        <end position="801"/>
    </location>
</feature>